<proteinExistence type="predicted"/>
<protein>
    <submittedName>
        <fullName evidence="3">S-layer homology domain-containing protein</fullName>
    </submittedName>
</protein>
<dbReference type="EMBL" id="DWZH01000009">
    <property type="protein sequence ID" value="HJB09170.1"/>
    <property type="molecule type" value="Genomic_DNA"/>
</dbReference>
<comment type="caution">
    <text evidence="3">The sequence shown here is derived from an EMBL/GenBank/DDBJ whole genome shotgun (WGS) entry which is preliminary data.</text>
</comment>
<name>A0A9D2RMK3_9MICO</name>
<reference evidence="3" key="1">
    <citation type="journal article" date="2021" name="PeerJ">
        <title>Extensive microbial diversity within the chicken gut microbiome revealed by metagenomics and culture.</title>
        <authorList>
            <person name="Gilroy R."/>
            <person name="Ravi A."/>
            <person name="Getino M."/>
            <person name="Pursley I."/>
            <person name="Horton D.L."/>
            <person name="Alikhan N.F."/>
            <person name="Baker D."/>
            <person name="Gharbi K."/>
            <person name="Hall N."/>
            <person name="Watson M."/>
            <person name="Adriaenssens E.M."/>
            <person name="Foster-Nyarko E."/>
            <person name="Jarju S."/>
            <person name="Secka A."/>
            <person name="Antonio M."/>
            <person name="Oren A."/>
            <person name="Chaudhuri R.R."/>
            <person name="La Ragione R."/>
            <person name="Hildebrand F."/>
            <person name="Pallen M.J."/>
        </authorList>
    </citation>
    <scope>NUCLEOTIDE SEQUENCE</scope>
    <source>
        <strain evidence="3">ChiHjej13B12-24818</strain>
    </source>
</reference>
<dbReference type="Pfam" id="PF00395">
    <property type="entry name" value="SLH"/>
    <property type="match status" value="1"/>
</dbReference>
<accession>A0A9D2RMK3</accession>
<dbReference type="Proteomes" id="UP000823823">
    <property type="component" value="Unassembled WGS sequence"/>
</dbReference>
<evidence type="ECO:0000313" key="4">
    <source>
        <dbReference type="Proteomes" id="UP000823823"/>
    </source>
</evidence>
<organism evidence="3 4">
    <name type="scientific">Candidatus Brachybacterium merdavium</name>
    <dbReference type="NCBI Taxonomy" id="2838513"/>
    <lineage>
        <taxon>Bacteria</taxon>
        <taxon>Bacillati</taxon>
        <taxon>Actinomycetota</taxon>
        <taxon>Actinomycetes</taxon>
        <taxon>Micrococcales</taxon>
        <taxon>Dermabacteraceae</taxon>
        <taxon>Brachybacterium</taxon>
    </lineage>
</organism>
<evidence type="ECO:0000313" key="3">
    <source>
        <dbReference type="EMBL" id="HJB09170.1"/>
    </source>
</evidence>
<dbReference type="PROSITE" id="PS51272">
    <property type="entry name" value="SLH"/>
    <property type="match status" value="1"/>
</dbReference>
<sequence length="239" mass="23889">MIAVPVASAGLLTRHEGDALPAASSSGGGSSTAGLTSPFPDVPADAPGLEAMLWAAETGVQPAREDGDYAPGAPVTRGALAVALHRFAGSPALPAAELPALITDLGPDPAVSQALLWLHGRGAVWGDHELRVHPEAEATRADAAQMVATLLRPALAGLGLTWDPASAAALADAASLPALPDPGDPDSSAADVHWLAAAGVLVPSRLAEDSGWGGGQPLSREDVAIALHRADEVIASVLP</sequence>
<feature type="domain" description="SLH" evidence="2">
    <location>
        <begin position="35"/>
        <end position="98"/>
    </location>
</feature>
<evidence type="ECO:0000259" key="2">
    <source>
        <dbReference type="PROSITE" id="PS51272"/>
    </source>
</evidence>
<dbReference type="AlphaFoldDB" id="A0A9D2RMK3"/>
<gene>
    <name evidence="3" type="ORF">H9786_01360</name>
</gene>
<evidence type="ECO:0000256" key="1">
    <source>
        <dbReference type="SAM" id="MobiDB-lite"/>
    </source>
</evidence>
<feature type="region of interest" description="Disordered" evidence="1">
    <location>
        <begin position="20"/>
        <end position="42"/>
    </location>
</feature>
<dbReference type="InterPro" id="IPR001119">
    <property type="entry name" value="SLH_dom"/>
</dbReference>
<reference evidence="3" key="2">
    <citation type="submission" date="2021-04" db="EMBL/GenBank/DDBJ databases">
        <authorList>
            <person name="Gilroy R."/>
        </authorList>
    </citation>
    <scope>NUCLEOTIDE SEQUENCE</scope>
    <source>
        <strain evidence="3">ChiHjej13B12-24818</strain>
    </source>
</reference>